<gene>
    <name evidence="5" type="ORF">MKY91_16235</name>
</gene>
<dbReference type="Pfam" id="PF00440">
    <property type="entry name" value="TetR_N"/>
    <property type="match status" value="1"/>
</dbReference>
<dbReference type="PROSITE" id="PS50977">
    <property type="entry name" value="HTH_TETR_2"/>
    <property type="match status" value="1"/>
</dbReference>
<dbReference type="RefSeq" id="WP_343131337.1">
    <property type="nucleotide sequence ID" value="NZ_JBCITK010000001.1"/>
</dbReference>
<feature type="domain" description="HTH tetR-type" evidence="4">
    <location>
        <begin position="2"/>
        <end position="62"/>
    </location>
</feature>
<evidence type="ECO:0000256" key="3">
    <source>
        <dbReference type="PROSITE-ProRule" id="PRU00335"/>
    </source>
</evidence>
<dbReference type="InterPro" id="IPR050624">
    <property type="entry name" value="HTH-type_Tx_Regulator"/>
</dbReference>
<dbReference type="InterPro" id="IPR009057">
    <property type="entry name" value="Homeodomain-like_sf"/>
</dbReference>
<keyword evidence="6" id="KW-1185">Reference proteome</keyword>
<evidence type="ECO:0000313" key="6">
    <source>
        <dbReference type="Proteomes" id="UP001418796"/>
    </source>
</evidence>
<keyword evidence="2 3" id="KW-0238">DNA-binding</keyword>
<dbReference type="InterPro" id="IPR001647">
    <property type="entry name" value="HTH_TetR"/>
</dbReference>
<organism evidence="5 6">
    <name type="scientific">Alkalicoccobacillus gibsonii</name>
    <dbReference type="NCBI Taxonomy" id="79881"/>
    <lineage>
        <taxon>Bacteria</taxon>
        <taxon>Bacillati</taxon>
        <taxon>Bacillota</taxon>
        <taxon>Bacilli</taxon>
        <taxon>Bacillales</taxon>
        <taxon>Bacillaceae</taxon>
        <taxon>Alkalicoccobacillus</taxon>
    </lineage>
</organism>
<dbReference type="PRINTS" id="PR00455">
    <property type="entry name" value="HTHTETR"/>
</dbReference>
<dbReference type="PANTHER" id="PTHR43479">
    <property type="entry name" value="ACREF/ENVCD OPERON REPRESSOR-RELATED"/>
    <property type="match status" value="1"/>
</dbReference>
<proteinExistence type="predicted"/>
<dbReference type="PANTHER" id="PTHR43479:SF22">
    <property type="entry name" value="TRANSCRIPTIONAL REGULATOR, TETR FAMILY"/>
    <property type="match status" value="1"/>
</dbReference>
<dbReference type="Proteomes" id="UP001418796">
    <property type="component" value="Unassembled WGS sequence"/>
</dbReference>
<dbReference type="InterPro" id="IPR023772">
    <property type="entry name" value="DNA-bd_HTH_TetR-type_CS"/>
</dbReference>
<dbReference type="PROSITE" id="PS01081">
    <property type="entry name" value="HTH_TETR_1"/>
    <property type="match status" value="1"/>
</dbReference>
<feature type="DNA-binding region" description="H-T-H motif" evidence="3">
    <location>
        <begin position="25"/>
        <end position="44"/>
    </location>
</feature>
<dbReference type="EMBL" id="JBCITK010000001">
    <property type="protein sequence ID" value="MEN0644702.1"/>
    <property type="molecule type" value="Genomic_DNA"/>
</dbReference>
<sequence>MAEKNKLIIENAIKLFSTNSISSTSIQDIATESGISKGAFYLHFKSKDALVVAIIDYYSDLITSCIQKNDYDELVPREQYNLKLTDLFESILKHKDFILVQMKDPSIPLTDEMKSSLKRLNYKMTQFHQNYLTELYGEQIKPILWDLTLIIDGLFHSYLKFLIHAPVVEIRTLVPYILERVDSIVEGLKPEDALLKEEQVAAVLSDFFEVDDSISVSDTLNEIRNVIKESEKKDELYVSIDMLEEESQKTQPRVPIIQGMLLNLHNEPVLRSLIQRLVTHYQLNDSLFND</sequence>
<dbReference type="SUPFAM" id="SSF46689">
    <property type="entry name" value="Homeodomain-like"/>
    <property type="match status" value="1"/>
</dbReference>
<evidence type="ECO:0000256" key="2">
    <source>
        <dbReference type="ARBA" id="ARBA00023125"/>
    </source>
</evidence>
<keyword evidence="1" id="KW-0678">Repressor</keyword>
<protein>
    <submittedName>
        <fullName evidence="5">TetR/AcrR family transcriptional regulator</fullName>
    </submittedName>
</protein>
<accession>A0ABU9VM35</accession>
<evidence type="ECO:0000259" key="4">
    <source>
        <dbReference type="PROSITE" id="PS50977"/>
    </source>
</evidence>
<comment type="caution">
    <text evidence="5">The sequence shown here is derived from an EMBL/GenBank/DDBJ whole genome shotgun (WGS) entry which is preliminary data.</text>
</comment>
<name>A0ABU9VM35_9BACI</name>
<evidence type="ECO:0000313" key="5">
    <source>
        <dbReference type="EMBL" id="MEN0644702.1"/>
    </source>
</evidence>
<reference evidence="5 6" key="1">
    <citation type="submission" date="2024-03" db="EMBL/GenBank/DDBJ databases">
        <title>Bacilli Hybrid Assemblies.</title>
        <authorList>
            <person name="Kovac J."/>
        </authorList>
    </citation>
    <scope>NUCLEOTIDE SEQUENCE [LARGE SCALE GENOMIC DNA]</scope>
    <source>
        <strain evidence="5 6">FSL R7-0666</strain>
    </source>
</reference>
<evidence type="ECO:0000256" key="1">
    <source>
        <dbReference type="ARBA" id="ARBA00022491"/>
    </source>
</evidence>
<dbReference type="Gene3D" id="1.10.357.10">
    <property type="entry name" value="Tetracycline Repressor, domain 2"/>
    <property type="match status" value="1"/>
</dbReference>